<reference evidence="18 19" key="1">
    <citation type="journal article" date="2017" name="Mol. Biol. Evol.">
        <title>The 4-celled Tetrabaena socialis nuclear genome reveals the essential components for genetic control of cell number at the origin of multicellularity in the volvocine lineage.</title>
        <authorList>
            <person name="Featherston J."/>
            <person name="Arakaki Y."/>
            <person name="Hanschen E.R."/>
            <person name="Ferris P.J."/>
            <person name="Michod R.E."/>
            <person name="Olson B.J.S.C."/>
            <person name="Nozaki H."/>
            <person name="Durand P.M."/>
        </authorList>
    </citation>
    <scope>NUCLEOTIDE SEQUENCE [LARGE SCALE GENOMIC DNA]</scope>
    <source>
        <strain evidence="18 19">NIES-571</strain>
    </source>
</reference>
<evidence type="ECO:0000256" key="12">
    <source>
        <dbReference type="ARBA" id="ARBA00023015"/>
    </source>
</evidence>
<evidence type="ECO:0000256" key="14">
    <source>
        <dbReference type="ARBA" id="ARBA00023242"/>
    </source>
</evidence>
<evidence type="ECO:0000256" key="5">
    <source>
        <dbReference type="ARBA" id="ARBA00022490"/>
    </source>
</evidence>
<dbReference type="InterPro" id="IPR005135">
    <property type="entry name" value="Endo/exonuclease/phosphatase"/>
</dbReference>
<comment type="subcellular location">
    <subcellularLocation>
        <location evidence="3">Cytoplasm</location>
    </subcellularLocation>
    <subcellularLocation>
        <location evidence="2">Nucleus</location>
    </subcellularLocation>
</comment>
<dbReference type="GO" id="GO:0003723">
    <property type="term" value="F:RNA binding"/>
    <property type="evidence" value="ECO:0007669"/>
    <property type="project" value="UniProtKB-KW"/>
</dbReference>
<accession>A0A2J8A8A4</accession>
<evidence type="ECO:0000259" key="17">
    <source>
        <dbReference type="Pfam" id="PF03372"/>
    </source>
</evidence>
<evidence type="ECO:0000313" key="19">
    <source>
        <dbReference type="Proteomes" id="UP000236333"/>
    </source>
</evidence>
<keyword evidence="5" id="KW-0963">Cytoplasm</keyword>
<evidence type="ECO:0000256" key="6">
    <source>
        <dbReference type="ARBA" id="ARBA00022722"/>
    </source>
</evidence>
<keyword evidence="6" id="KW-0540">Nuclease</keyword>
<evidence type="ECO:0000256" key="4">
    <source>
        <dbReference type="ARBA" id="ARBA00010774"/>
    </source>
</evidence>
<evidence type="ECO:0000256" key="1">
    <source>
        <dbReference type="ARBA" id="ARBA00001946"/>
    </source>
</evidence>
<dbReference type="Gene3D" id="3.60.10.10">
    <property type="entry name" value="Endonuclease/exonuclease/phosphatase"/>
    <property type="match status" value="1"/>
</dbReference>
<evidence type="ECO:0000256" key="16">
    <source>
        <dbReference type="SAM" id="MobiDB-lite"/>
    </source>
</evidence>
<evidence type="ECO:0000256" key="3">
    <source>
        <dbReference type="ARBA" id="ARBA00004496"/>
    </source>
</evidence>
<dbReference type="SUPFAM" id="SSF56219">
    <property type="entry name" value="DNase I-like"/>
    <property type="match status" value="1"/>
</dbReference>
<sequence>MAVFLVSVRLPTAEGVYHNVTLEPYVLVKRGEATQNGDDLPEEGAPEGQFQLRWRWYRSTLPRGGAVCSVHPDKEASLQCVICTKCRVATHLSYHCSVECLKAHWHLHREYHKQVQPNGGGVENGDGTVKGAHGTSTSGLESWIEVGRSRTYTPTADDVGYVLKFEVTVVDKLHPYAPDLGRGSLSQSVCTARVRPQPNPPVRSMVQMVAPSQQSNSGRFTILTYNLLADLYAKADFSNTCPAWCLHWHYRKRNLLRELLSHKADILCLQEVQSDHYLDFWAPELQRNGYVAIYKKKTTEIYTADNKYAIDGCATFFRRDRFSLVKKYEVEFNKAALSLAEGMTNPQQKKAALNRLLKDNVALIAVLEAIEPGTPDAGTRRTLICVANTHIHANPELNDVKIWQVHTLLKGLEKIAASADIPMLVAGDFNSVPGSPAHCLLVKGKIDASMMDFKGTLDYVFYTSSSLQPTAILELPTESEVQTRPDEALPNAQFSSDHLAIMAEFQYLTRPLGGLTAGRRGGGSSGGWARPFRGAAAAAVADLTQLVGAALGAAAPFGSARGGRCASVLCQATHPRGDAAEPRPAEEKMPAARQNLVDLSRRQLLMVMPLCCAAAAVAGPASAADETPDPANSCFECDGSGVVPCDMCGGSGKWRALSRKRAKDEYEFVECPQCYGRGARICGRCFGTGLRNVRGLLRRPEASLLVQKMQTGELKPGGCRGWRACEGSGTGYVRGETAG</sequence>
<evidence type="ECO:0000256" key="2">
    <source>
        <dbReference type="ARBA" id="ARBA00004123"/>
    </source>
</evidence>
<name>A0A2J8A8A4_9CHLO</name>
<proteinExistence type="inferred from homology"/>
<dbReference type="Proteomes" id="UP000236333">
    <property type="component" value="Unassembled WGS sequence"/>
</dbReference>
<keyword evidence="9" id="KW-0378">Hydrolase</keyword>
<dbReference type="InterPro" id="IPR036410">
    <property type="entry name" value="HSP_DnaJ_Cys-rich_dom_sf"/>
</dbReference>
<keyword evidence="10" id="KW-0460">Magnesium</keyword>
<dbReference type="FunFam" id="3.60.10.10:FF:000016">
    <property type="entry name" value="Carbon catabolite repressor protein 4 1"/>
    <property type="match status" value="1"/>
</dbReference>
<comment type="caution">
    <text evidence="18">The sequence shown here is derived from an EMBL/GenBank/DDBJ whole genome shotgun (WGS) entry which is preliminary data.</text>
</comment>
<evidence type="ECO:0000256" key="9">
    <source>
        <dbReference type="ARBA" id="ARBA00022801"/>
    </source>
</evidence>
<protein>
    <submittedName>
        <fullName evidence="18">Carbon catabolite repressor protein 4 1</fullName>
    </submittedName>
</protein>
<feature type="domain" description="Endonuclease/exonuclease/phosphatase" evidence="17">
    <location>
        <begin position="224"/>
        <end position="498"/>
    </location>
</feature>
<dbReference type="SUPFAM" id="SSF57938">
    <property type="entry name" value="DnaJ/Hsp40 cysteine-rich domain"/>
    <property type="match status" value="1"/>
</dbReference>
<keyword evidence="13" id="KW-0804">Transcription</keyword>
<dbReference type="Pfam" id="PF03372">
    <property type="entry name" value="Exo_endo_phos"/>
    <property type="match status" value="1"/>
</dbReference>
<keyword evidence="7" id="KW-0479">Metal-binding</keyword>
<comment type="similarity">
    <text evidence="4">Belongs to the CCR4/nocturin family.</text>
</comment>
<keyword evidence="8" id="KW-0677">Repeat</keyword>
<evidence type="ECO:0000256" key="7">
    <source>
        <dbReference type="ARBA" id="ARBA00022723"/>
    </source>
</evidence>
<gene>
    <name evidence="18" type="ORF">TSOC_004679</name>
</gene>
<dbReference type="GO" id="GO:0005634">
    <property type="term" value="C:nucleus"/>
    <property type="evidence" value="ECO:0007669"/>
    <property type="project" value="UniProtKB-SubCell"/>
</dbReference>
<dbReference type="PANTHER" id="PTHR12121:SF34">
    <property type="entry name" value="PROTEIN ANGEL"/>
    <property type="match status" value="1"/>
</dbReference>
<dbReference type="GO" id="GO:0000175">
    <property type="term" value="F:3'-5'-RNA exonuclease activity"/>
    <property type="evidence" value="ECO:0007669"/>
    <property type="project" value="TreeGrafter"/>
</dbReference>
<evidence type="ECO:0000256" key="15">
    <source>
        <dbReference type="ARBA" id="ARBA00054840"/>
    </source>
</evidence>
<dbReference type="OrthoDB" id="428734at2759"/>
<feature type="region of interest" description="Disordered" evidence="16">
    <location>
        <begin position="116"/>
        <end position="137"/>
    </location>
</feature>
<evidence type="ECO:0000256" key="13">
    <source>
        <dbReference type="ARBA" id="ARBA00023163"/>
    </source>
</evidence>
<dbReference type="PANTHER" id="PTHR12121">
    <property type="entry name" value="CARBON CATABOLITE REPRESSOR PROTEIN 4"/>
    <property type="match status" value="1"/>
</dbReference>
<dbReference type="EMBL" id="PGGS01000117">
    <property type="protein sequence ID" value="PNH08757.1"/>
    <property type="molecule type" value="Genomic_DNA"/>
</dbReference>
<keyword evidence="14" id="KW-0539">Nucleus</keyword>
<comment type="cofactor">
    <cofactor evidence="1">
        <name>Mg(2+)</name>
        <dbReference type="ChEBI" id="CHEBI:18420"/>
    </cofactor>
</comment>
<dbReference type="GO" id="GO:0046872">
    <property type="term" value="F:metal ion binding"/>
    <property type="evidence" value="ECO:0007669"/>
    <property type="project" value="UniProtKB-KW"/>
</dbReference>
<evidence type="ECO:0000313" key="18">
    <source>
        <dbReference type="EMBL" id="PNH08757.1"/>
    </source>
</evidence>
<dbReference type="InterPro" id="IPR036691">
    <property type="entry name" value="Endo/exonu/phosph_ase_sf"/>
</dbReference>
<dbReference type="InterPro" id="IPR050410">
    <property type="entry name" value="CCR4/nocturin_mRNA_transcr"/>
</dbReference>
<evidence type="ECO:0000256" key="11">
    <source>
        <dbReference type="ARBA" id="ARBA00022884"/>
    </source>
</evidence>
<evidence type="ECO:0000256" key="8">
    <source>
        <dbReference type="ARBA" id="ARBA00022737"/>
    </source>
</evidence>
<dbReference type="GO" id="GO:0005737">
    <property type="term" value="C:cytoplasm"/>
    <property type="evidence" value="ECO:0007669"/>
    <property type="project" value="UniProtKB-SubCell"/>
</dbReference>
<keyword evidence="19" id="KW-1185">Reference proteome</keyword>
<comment type="function">
    <text evidence="15">Acts as a catalytic component of the CCR4-NOT core complex, which in the nucleus seems to be a general transcription factor, and in the cytoplasm the major mRNA deadenylase involved in mRNA turnover.</text>
</comment>
<keyword evidence="11" id="KW-0694">RNA-binding</keyword>
<evidence type="ECO:0000256" key="10">
    <source>
        <dbReference type="ARBA" id="ARBA00022842"/>
    </source>
</evidence>
<organism evidence="18 19">
    <name type="scientific">Tetrabaena socialis</name>
    <dbReference type="NCBI Taxonomy" id="47790"/>
    <lineage>
        <taxon>Eukaryota</taxon>
        <taxon>Viridiplantae</taxon>
        <taxon>Chlorophyta</taxon>
        <taxon>core chlorophytes</taxon>
        <taxon>Chlorophyceae</taxon>
        <taxon>CS clade</taxon>
        <taxon>Chlamydomonadales</taxon>
        <taxon>Tetrabaenaceae</taxon>
        <taxon>Tetrabaena</taxon>
    </lineage>
</organism>
<dbReference type="AlphaFoldDB" id="A0A2J8A8A4"/>
<keyword evidence="12" id="KW-0805">Transcription regulation</keyword>